<protein>
    <submittedName>
        <fullName evidence="1">Uncharacterized protein</fullName>
    </submittedName>
</protein>
<gene>
    <name evidence="1" type="ORF">BDY19DRAFT_989447</name>
</gene>
<organism evidence="1 2">
    <name type="scientific">Irpex rosettiformis</name>
    <dbReference type="NCBI Taxonomy" id="378272"/>
    <lineage>
        <taxon>Eukaryota</taxon>
        <taxon>Fungi</taxon>
        <taxon>Dikarya</taxon>
        <taxon>Basidiomycota</taxon>
        <taxon>Agaricomycotina</taxon>
        <taxon>Agaricomycetes</taxon>
        <taxon>Polyporales</taxon>
        <taxon>Irpicaceae</taxon>
        <taxon>Irpex</taxon>
    </lineage>
</organism>
<dbReference type="Proteomes" id="UP001055072">
    <property type="component" value="Unassembled WGS sequence"/>
</dbReference>
<keyword evidence="2" id="KW-1185">Reference proteome</keyword>
<reference evidence="1" key="1">
    <citation type="journal article" date="2021" name="Environ. Microbiol.">
        <title>Gene family expansions and transcriptome signatures uncover fungal adaptations to wood decay.</title>
        <authorList>
            <person name="Hage H."/>
            <person name="Miyauchi S."/>
            <person name="Viragh M."/>
            <person name="Drula E."/>
            <person name="Min B."/>
            <person name="Chaduli D."/>
            <person name="Navarro D."/>
            <person name="Favel A."/>
            <person name="Norest M."/>
            <person name="Lesage-Meessen L."/>
            <person name="Balint B."/>
            <person name="Merenyi Z."/>
            <person name="de Eugenio L."/>
            <person name="Morin E."/>
            <person name="Martinez A.T."/>
            <person name="Baldrian P."/>
            <person name="Stursova M."/>
            <person name="Martinez M.J."/>
            <person name="Novotny C."/>
            <person name="Magnuson J.K."/>
            <person name="Spatafora J.W."/>
            <person name="Maurice S."/>
            <person name="Pangilinan J."/>
            <person name="Andreopoulos W."/>
            <person name="LaButti K."/>
            <person name="Hundley H."/>
            <person name="Na H."/>
            <person name="Kuo A."/>
            <person name="Barry K."/>
            <person name="Lipzen A."/>
            <person name="Henrissat B."/>
            <person name="Riley R."/>
            <person name="Ahrendt S."/>
            <person name="Nagy L.G."/>
            <person name="Grigoriev I.V."/>
            <person name="Martin F."/>
            <person name="Rosso M.N."/>
        </authorList>
    </citation>
    <scope>NUCLEOTIDE SEQUENCE</scope>
    <source>
        <strain evidence="1">CBS 384.51</strain>
    </source>
</reference>
<evidence type="ECO:0000313" key="1">
    <source>
        <dbReference type="EMBL" id="KAI0093920.1"/>
    </source>
</evidence>
<sequence length="2242" mass="250885">MASLRIDTGLARDAGEPSPQEARTPTTPKTRERVLSTTNALLPHIRRGNSDKSPLAQSNSETLQQTLKARHESKQLLSTSLDRLRKRQMPPHADPQQSQGRTEPQRGLGKVVKSFSGRGRSNTTDISAEASIQRSRTFMDDSDEEETDTAAFYTDETCDHMVQLRDVLKVSLSRGWDVFSADDGTDGPSRQDSSSSEKRWRRRRTASQLMRSSRSRSRSASPHRDAPSQRAELWDECLDIMSSVIEEDCRFQVRYPRPIRPTNALQAITLDVAQLLLYTRRHDPRSVVQVGFMVLPAFRTFKSDLHTRLISFFDEGVIGWMLCELDKVYGKDVPAPATETSDPVDAHPMVAITVDEVPDDSPVSGERWQKWSKAGTENSGTKPANAPHQDVAVYQLTSLIQPVLGAIFEHAEILIPSTTTAQRFNRFFDHLLQRKPDAYLDLLGVAAYDAPRARFVAVSLLATNWPKAVGHAVISKPITASRPSSDLTRADGGRASIASISRIKFAQEHPYDHQFVSWQFRLPTMPTMFEVFAPNHCRVCTGAIQGFGLLCPFCMCAVHFDCYDYPQGSVLTEYSLQSDPGMRKVAIHRFSHVLSPRQGGATHTIRKDLHEFRVVNIFNLSLCYICHDPLWGNTSQGMKCGACDHFVHTSCLTNASSAEAGRCRSGIVDSSSVTISYSGLRNSCADFYRDMLLSEDDLPGKSYEELSIFYAVLWTQLHILENGLALGSIHVEGSDDGERTLKGFELHYTVQLLEAYLSSRPLHVSLGLHDYLVENKQRSTESCLFFDWNTLAFVASLAKSPDTADDENPESSALLTVGQITSVPGDGPQEVSHTYEIMSLAHLRDRLGTSLHVASDRAAELLLTHMHYLGLLSRCDSGTTLFSDGPARRQAECSFPLPFGFDVTVEVETLVCTIESCLKDIDLSVNEIGYLLLIRRFWPNGMLLGYTFRRLARSIIKWILSEDTSLAIILRDYVARGRNLPGVRSGEPQAWPIEAQLRPHTTPTTSNGGDYVAGRRALLSRYAAPWMLALHDLDISIYSTLVFELACEHADETTGYHNNYFLGANERRVKTTATSDLILKAIVKLSQASIVFSVFDDLFEAWLEHVQNDDLSQPIASLPRLFTREDGSQRSSIVTDSRLTMGDLSTLGNVNPLQKLISIAFRSAEGFPRGISWLCLFTSSGVDVPLSTFVDFATKAARFRIDLEGCTTLVKAALYASWLRSIGRHEMQAMVATLLTHLELQMIQNFQSGENIDNTLCFVRLCLAVCLLLYGCDRQYLLSQRIVQEEEIKSLPSRRKTGGRASAISDPVIVDTQIMVILSSLLKQNLDELSKLIIQFFYAFVFETPLVEAYEADNFILRNSATLTACVWESYAIQLPELSLIRTSLLVRVLAIDAQPFQSLLEDLFRGHTDWESRMQYALRLFRMILDVISPAFNVEDHQWRPSVIEIFHQFFSLIWRDEKEEIRVAADTWSQTLLPAHMASIAQCWDEALGKAPMAERVRLVNFLLHLRNHFPRWKVLTWETIMETLRENDFLLKNGNGEDGAAAAHLSFYGLPSANSEDETTSNADPEHALLSVTLVSLSLRMIADGIVIDVFSLLRLKEQILEVIGYQNVTLVPSATGHTFHVQFGGIKMISRWADPCIVDLMGILDSSQTYTISCAEMGGPFIGDDAPWSLLIGSPFIDVILGIFINATGLTSLAPLTLKGLLQCHMIIVQKHDFESKPLKHLQADLRESARRLLALVTDQQYLSLEQRQLALAAIRLFTTRWPNIIGTLIFEVVEELAKVLVAIDYKNHPDDELVAQTRIFLGEIMNTFYGRGILQTLFKKPLDDGFFKVLRWILESFSRTITSGPWIGSLSDVLLHDTLSRLNNGDLNPVNVLFANVSKYCEIVHHTGFTAPLFQFVGLSLTSIAQRIVDATGDIVNFSPLITLCSILIEHNKAQSRDFLPYAETLLRVVVTKAGVDAGSICRLLHATASLFRKIEPREQAFLSNHVLVTFLQTVSDVLLGKLRIAPSTLAASVQEDRFVIFAEDGLQYLWSYSTLNPMYQDFVACQAVANLVLQASVKRPQLIEILCQQGSLDIRIWNLLLLAAVRQNGSATKHLLGQLRSFSRVYHASLNQADVAISRAYIAVKLWILTVKLSVISDKENATKTDEELVDVENTMMATVWSELWPPLEAVITSLEQHGSSSNLMALTLGSIADLLLFVYQTQTVLSLERFSHIETLHRLRKTARLVPKPYFACHV</sequence>
<accession>A0ACB8UHY8</accession>
<name>A0ACB8UHY8_9APHY</name>
<proteinExistence type="predicted"/>
<comment type="caution">
    <text evidence="1">The sequence shown here is derived from an EMBL/GenBank/DDBJ whole genome shotgun (WGS) entry which is preliminary data.</text>
</comment>
<evidence type="ECO:0000313" key="2">
    <source>
        <dbReference type="Proteomes" id="UP001055072"/>
    </source>
</evidence>
<dbReference type="EMBL" id="MU274901">
    <property type="protein sequence ID" value="KAI0093920.1"/>
    <property type="molecule type" value="Genomic_DNA"/>
</dbReference>